<dbReference type="EMBL" id="VEVO01000005">
    <property type="protein sequence ID" value="KAF0041965.1"/>
    <property type="molecule type" value="Genomic_DNA"/>
</dbReference>
<evidence type="ECO:0000256" key="8">
    <source>
        <dbReference type="SAM" id="SignalP"/>
    </source>
</evidence>
<feature type="signal peptide" evidence="8">
    <location>
        <begin position="1"/>
        <end position="21"/>
    </location>
</feature>
<keyword evidence="3 7" id="KW-0964">Secreted</keyword>
<accession>A0A6A4T9U5</accession>
<evidence type="ECO:0000256" key="1">
    <source>
        <dbReference type="ARBA" id="ARBA00005679"/>
    </source>
</evidence>
<evidence type="ECO:0000256" key="7">
    <source>
        <dbReference type="RuleBase" id="RU369109"/>
    </source>
</evidence>
<evidence type="ECO:0000313" key="10">
    <source>
        <dbReference type="EMBL" id="KAF0041965.1"/>
    </source>
</evidence>
<evidence type="ECO:0000313" key="11">
    <source>
        <dbReference type="Proteomes" id="UP000438429"/>
    </source>
</evidence>
<reference evidence="10 11" key="1">
    <citation type="submission" date="2019-06" db="EMBL/GenBank/DDBJ databases">
        <title>Draft genomes of female and male turbot (Scophthalmus maximus).</title>
        <authorList>
            <person name="Xu H."/>
            <person name="Xu X.-W."/>
            <person name="Shao C."/>
            <person name="Chen S."/>
        </authorList>
    </citation>
    <scope>NUCLEOTIDE SEQUENCE [LARGE SCALE GENOMIC DNA]</scope>
    <source>
        <strain evidence="10">Ysfricsl-2016a</strain>
        <tissue evidence="10">Blood</tissue>
    </source>
</reference>
<proteinExistence type="inferred from homology"/>
<evidence type="ECO:0000256" key="6">
    <source>
        <dbReference type="ARBA" id="ARBA00023180"/>
    </source>
</evidence>
<comment type="caution">
    <text evidence="10">The sequence shown here is derived from an EMBL/GenBank/DDBJ whole genome shotgun (WGS) entry which is preliminary data.</text>
</comment>
<comment type="subcellular location">
    <subcellularLocation>
        <location evidence="7">Secreted</location>
    </subcellularLocation>
    <subcellularLocation>
        <location evidence="7">Lysosome</location>
    </subcellularLocation>
</comment>
<keyword evidence="4 7" id="KW-0732">Signal</keyword>
<keyword evidence="7" id="KW-0676">Redox-active center</keyword>
<dbReference type="PROSITE" id="PS51110">
    <property type="entry name" value="SAP_A"/>
    <property type="match status" value="1"/>
</dbReference>
<evidence type="ECO:0000256" key="4">
    <source>
        <dbReference type="ARBA" id="ARBA00022729"/>
    </source>
</evidence>
<dbReference type="PANTHER" id="PTHR13234">
    <property type="entry name" value="GAMMA-INTERFERON INDUCIBLE LYSOSOMAL THIOL REDUCTASE GILT"/>
    <property type="match status" value="1"/>
</dbReference>
<comment type="similarity">
    <text evidence="1 7">Belongs to the GILT family.</text>
</comment>
<dbReference type="GO" id="GO:0002376">
    <property type="term" value="P:immune system process"/>
    <property type="evidence" value="ECO:0007669"/>
    <property type="project" value="UniProtKB-KW"/>
</dbReference>
<dbReference type="InterPro" id="IPR004911">
    <property type="entry name" value="Interferon-induced_GILT"/>
</dbReference>
<evidence type="ECO:0000259" key="9">
    <source>
        <dbReference type="PROSITE" id="PS51110"/>
    </source>
</evidence>
<feature type="chain" id="PRO_5025335736" description="Gamma-interferon-inducible lysosomal thiol reductase" evidence="8">
    <location>
        <begin position="22"/>
        <end position="147"/>
    </location>
</feature>
<evidence type="ECO:0000256" key="2">
    <source>
        <dbReference type="ARBA" id="ARBA00011615"/>
    </source>
</evidence>
<dbReference type="GO" id="GO:0016671">
    <property type="term" value="F:oxidoreductase activity, acting on a sulfur group of donors, disulfide as acceptor"/>
    <property type="evidence" value="ECO:0007669"/>
    <property type="project" value="UniProtKB-UniRule"/>
</dbReference>
<keyword evidence="7" id="KW-0458">Lysosome</keyword>
<keyword evidence="7" id="KW-0560">Oxidoreductase</keyword>
<evidence type="ECO:0000256" key="3">
    <source>
        <dbReference type="ARBA" id="ARBA00022525"/>
    </source>
</evidence>
<dbReference type="GO" id="GO:0005764">
    <property type="term" value="C:lysosome"/>
    <property type="evidence" value="ECO:0007669"/>
    <property type="project" value="UniProtKB-SubCell"/>
</dbReference>
<organism evidence="10 11">
    <name type="scientific">Scophthalmus maximus</name>
    <name type="common">Turbot</name>
    <name type="synonym">Psetta maxima</name>
    <dbReference type="NCBI Taxonomy" id="52904"/>
    <lineage>
        <taxon>Eukaryota</taxon>
        <taxon>Metazoa</taxon>
        <taxon>Chordata</taxon>
        <taxon>Craniata</taxon>
        <taxon>Vertebrata</taxon>
        <taxon>Euteleostomi</taxon>
        <taxon>Actinopterygii</taxon>
        <taxon>Neopterygii</taxon>
        <taxon>Teleostei</taxon>
        <taxon>Neoteleostei</taxon>
        <taxon>Acanthomorphata</taxon>
        <taxon>Carangaria</taxon>
        <taxon>Pleuronectiformes</taxon>
        <taxon>Pleuronectoidei</taxon>
        <taxon>Scophthalmidae</taxon>
        <taxon>Scophthalmus</taxon>
    </lineage>
</organism>
<gene>
    <name evidence="10" type="ORF">F2P81_005497</name>
</gene>
<dbReference type="Pfam" id="PF02199">
    <property type="entry name" value="SapA"/>
    <property type="match status" value="1"/>
</dbReference>
<name>A0A6A4T9U5_SCOMX</name>
<dbReference type="InterPro" id="IPR003119">
    <property type="entry name" value="SAP_A"/>
</dbReference>
<dbReference type="AlphaFoldDB" id="A0A6A4T9U5"/>
<comment type="function">
    <text evidence="7">Lysosomal thiol reductase that can reduce protein disulfide bonds. Facilitates the complete unfolding of proteins destined for lysosomal degradation. Plays an important role in antigen processing.</text>
</comment>
<feature type="domain" description="Saposin A-type" evidence="9">
    <location>
        <begin position="22"/>
        <end position="62"/>
    </location>
</feature>
<dbReference type="PANTHER" id="PTHR13234:SF45">
    <property type="entry name" value="GAMMA-INTERFERON-INDUCIBLE LYSOSOMAL THIOL REDUCTASE-LIKE"/>
    <property type="match status" value="1"/>
</dbReference>
<keyword evidence="5 7" id="KW-1015">Disulfide bond</keyword>
<dbReference type="Pfam" id="PF03227">
    <property type="entry name" value="GILT"/>
    <property type="match status" value="1"/>
</dbReference>
<evidence type="ECO:0000256" key="5">
    <source>
        <dbReference type="ARBA" id="ARBA00023157"/>
    </source>
</evidence>
<dbReference type="EC" id="1.8.-.-" evidence="7"/>
<sequence length="147" mass="16149">MKLSAPLALLFLLCADGSGSAVSHPKPPCRYPPSQWCRSLEIAIECKVQKQCMEVNATRPNQAVPPVSVTLYYESLCPACRVFITQQLFPTWTMLQDIMAVTLVPYGNAKLKNQVFTGGKNKVNIPQIAENGKGCSNYPTPESDIKC</sequence>
<comment type="subunit">
    <text evidence="2 7">Dimer; disulfide-linked.</text>
</comment>
<keyword evidence="7" id="KW-0391">Immunity</keyword>
<keyword evidence="6 7" id="KW-0325">Glycoprotein</keyword>
<dbReference type="Proteomes" id="UP000438429">
    <property type="component" value="Unassembled WGS sequence"/>
</dbReference>
<protein>
    <recommendedName>
        <fullName evidence="7">Gamma-interferon-inducible lysosomal thiol reductase</fullName>
        <ecNumber evidence="7">1.8.-.-</ecNumber>
    </recommendedName>
    <alternativeName>
        <fullName evidence="7">Gamma-interferon-inducible protein IP-30</fullName>
    </alternativeName>
</protein>
<dbReference type="GO" id="GO:0005576">
    <property type="term" value="C:extracellular region"/>
    <property type="evidence" value="ECO:0007669"/>
    <property type="project" value="UniProtKB-SubCell"/>
</dbReference>